<keyword evidence="7" id="KW-0378">Hydrolase</keyword>
<evidence type="ECO:0000256" key="5">
    <source>
        <dbReference type="ARBA" id="ARBA00022750"/>
    </source>
</evidence>
<feature type="domain" description="Reverse transcriptase" evidence="10">
    <location>
        <begin position="781"/>
        <end position="934"/>
    </location>
</feature>
<dbReference type="InterPro" id="IPR041373">
    <property type="entry name" value="RT_RNaseH"/>
</dbReference>
<evidence type="ECO:0000259" key="10">
    <source>
        <dbReference type="Pfam" id="PF00078"/>
    </source>
</evidence>
<keyword evidence="13" id="KW-1185">Reference proteome</keyword>
<dbReference type="InterPro" id="IPR043502">
    <property type="entry name" value="DNA/RNA_pol_sf"/>
</dbReference>
<dbReference type="CDD" id="cd01647">
    <property type="entry name" value="RT_LTR"/>
    <property type="match status" value="1"/>
</dbReference>
<dbReference type="Pfam" id="PF17917">
    <property type="entry name" value="RT_RNaseH"/>
    <property type="match status" value="1"/>
</dbReference>
<dbReference type="Proteomes" id="UP000192927">
    <property type="component" value="Unassembled WGS sequence"/>
</dbReference>
<keyword evidence="5" id="KW-0064">Aspartyl protease</keyword>
<dbReference type="CDD" id="cd09274">
    <property type="entry name" value="RNase_HI_RT_Ty3"/>
    <property type="match status" value="1"/>
</dbReference>
<keyword evidence="6" id="KW-0255">Endonuclease</keyword>
<evidence type="ECO:0000256" key="9">
    <source>
        <dbReference type="SAM" id="MobiDB-lite"/>
    </source>
</evidence>
<keyword evidence="1" id="KW-0645">Protease</keyword>
<evidence type="ECO:0000256" key="4">
    <source>
        <dbReference type="ARBA" id="ARBA00022722"/>
    </source>
</evidence>
<evidence type="ECO:0000259" key="11">
    <source>
        <dbReference type="Pfam" id="PF17917"/>
    </source>
</evidence>
<dbReference type="PANTHER" id="PTHR33064">
    <property type="entry name" value="POL PROTEIN"/>
    <property type="match status" value="1"/>
</dbReference>
<keyword evidence="8" id="KW-0695">RNA-directed DNA polymerase</keyword>
<protein>
    <submittedName>
        <fullName evidence="12">Reverse partial</fullName>
    </submittedName>
</protein>
<dbReference type="EMBL" id="FWEW01000079">
    <property type="protein sequence ID" value="SLM33646.1"/>
    <property type="molecule type" value="Genomic_DNA"/>
</dbReference>
<sequence length="1206" mass="137089">MAGLSDKQLRVISTAVAAAVTNAQQADRATHPTLTSHGFRARDLGMFNPDPSLEAVKSKEGYQIFHDVWSFTERVKSKSTTPELVKVIRENLDACLLGKAKRWYTSETDAVGKNGLRNDPDSCTLWCKALESRFRKAPDFVSQIIINGKNSGLATTEAQQILLAYKHFDAEFRRDLPVCNESSKMSDFMKHITVQKSIWFDLFAPKSYDPRSNNRKFNRGGYNNNLDHSNNPQADQKPAIKQESGRYKAPAPVSLKNQDTQFRGRDGCPHKNGNRFQASHNRFQNQNLPFRPRNYHYSEGPEDPIDEQNNYQMYEDNYYQKTFFEDDANQHVKDGYEEHQDNGVDDSVEAHFSINNHPKFVCKQCSMNFDSNNQLHRHLKARRCTAKLIPVFKTKSSSPLFFCGWRYATAEAHIGSMEGPTTSICLDTGCTMSLVDRKFLRDCCPQIKIHTMASPMEVRGIGLTSHSANEYARVDFYLPGKDGRTAYFQQKVHLVENFKANLLMGIDIISPERIHIDPSRETAIKETRIPAHTQKALPIHGAKGTLLNLPQDRDMLFEPIVKQKVSVFAHIVNHSMEAIYVQNDSDSDVILPRNTRIGNIIEYEADGCFLASVNDCEIALKPAKKTKTTGWVRQAWKGVLAAAATTAVYQITTDSLNNVIQPNSTQLESKLSNWATGYGDQPTIKAFNKVVDDYPDLWIDHGNTANIPESEWMEIPLVNNWMELYKPGQARVYPVGQKDRKVIDSAFDKLHKQGRMEWTTESTPFTYPCFVVWKNLADGRKKGRVVVDIRALNKITLPDAYPVPSQSNILSAVSGALHISTVDCCSFFYHWLVKREHRYCLTVLSHRGQETFKVAVMGYRNSPAYVQQMIDRILRPFQTFARAYVDDIVIFSNSFEDHIKHLHQVFKTLTYYNICLAPEKSFLGYPSVALLGQRVDAFGLTTSADKLAAIARLAFLQTLHQLDHYLGLTGYLRQYVPYYAAVVRPLQQQKIALTQSPRHCLLKGDARKNAASRFGIDVPTPKELNAFHHLQSMFSKPSILVHFSPKRRLYIDMDASKEVGIGAYTYHAIVDPTTRNPPKQMTIQPILFLSRELTGPEAQYWPTELEISGLVWVVRKLRHLIEASESPVVIFTDHSATCQIARQTSLNTVSIEKSNLKLVRSSEYLQRFNLNIRYRSGLSNVIPDTLSRLPIINSCKTRLIERDQYN</sequence>
<evidence type="ECO:0000256" key="2">
    <source>
        <dbReference type="ARBA" id="ARBA00022679"/>
    </source>
</evidence>
<feature type="compositionally biased region" description="Polar residues" evidence="9">
    <location>
        <begin position="221"/>
        <end position="234"/>
    </location>
</feature>
<keyword evidence="4" id="KW-0540">Nuclease</keyword>
<evidence type="ECO:0000256" key="1">
    <source>
        <dbReference type="ARBA" id="ARBA00022670"/>
    </source>
</evidence>
<dbReference type="SUPFAM" id="SSF56672">
    <property type="entry name" value="DNA/RNA polymerases"/>
    <property type="match status" value="1"/>
</dbReference>
<dbReference type="Gene3D" id="3.30.70.270">
    <property type="match status" value="2"/>
</dbReference>
<dbReference type="InterPro" id="IPR043128">
    <property type="entry name" value="Rev_trsase/Diguanyl_cyclase"/>
</dbReference>
<dbReference type="InterPro" id="IPR051320">
    <property type="entry name" value="Viral_Replic_Matur_Polypro"/>
</dbReference>
<dbReference type="PANTHER" id="PTHR33064:SF37">
    <property type="entry name" value="RIBONUCLEASE H"/>
    <property type="match status" value="1"/>
</dbReference>
<organism evidence="12 13">
    <name type="scientific">Lasallia pustulata</name>
    <dbReference type="NCBI Taxonomy" id="136370"/>
    <lineage>
        <taxon>Eukaryota</taxon>
        <taxon>Fungi</taxon>
        <taxon>Dikarya</taxon>
        <taxon>Ascomycota</taxon>
        <taxon>Pezizomycotina</taxon>
        <taxon>Lecanoromycetes</taxon>
        <taxon>OSLEUM clade</taxon>
        <taxon>Umbilicariomycetidae</taxon>
        <taxon>Umbilicariales</taxon>
        <taxon>Umbilicariaceae</taxon>
        <taxon>Lasallia</taxon>
    </lineage>
</organism>
<dbReference type="GO" id="GO:0003964">
    <property type="term" value="F:RNA-directed DNA polymerase activity"/>
    <property type="evidence" value="ECO:0007669"/>
    <property type="project" value="UniProtKB-KW"/>
</dbReference>
<name>A0A1W5CS14_9LECA</name>
<dbReference type="Gene3D" id="3.10.10.10">
    <property type="entry name" value="HIV Type 1 Reverse Transcriptase, subunit A, domain 1"/>
    <property type="match status" value="1"/>
</dbReference>
<proteinExistence type="predicted"/>
<dbReference type="GO" id="GO:0004190">
    <property type="term" value="F:aspartic-type endopeptidase activity"/>
    <property type="evidence" value="ECO:0007669"/>
    <property type="project" value="UniProtKB-KW"/>
</dbReference>
<reference evidence="13" key="1">
    <citation type="submission" date="2017-03" db="EMBL/GenBank/DDBJ databases">
        <authorList>
            <person name="Sharma R."/>
            <person name="Thines M."/>
        </authorList>
    </citation>
    <scope>NUCLEOTIDE SEQUENCE [LARGE SCALE GENOMIC DNA]</scope>
</reference>
<dbReference type="AlphaFoldDB" id="A0A1W5CS14"/>
<dbReference type="Pfam" id="PF00078">
    <property type="entry name" value="RVT_1"/>
    <property type="match status" value="1"/>
</dbReference>
<feature type="domain" description="Reverse transcriptase RNase H-like" evidence="11">
    <location>
        <begin position="1045"/>
        <end position="1168"/>
    </location>
</feature>
<evidence type="ECO:0000256" key="3">
    <source>
        <dbReference type="ARBA" id="ARBA00022695"/>
    </source>
</evidence>
<accession>A0A1W5CS14</accession>
<dbReference type="InterPro" id="IPR000477">
    <property type="entry name" value="RT_dom"/>
</dbReference>
<evidence type="ECO:0000256" key="7">
    <source>
        <dbReference type="ARBA" id="ARBA00022801"/>
    </source>
</evidence>
<dbReference type="GO" id="GO:0004519">
    <property type="term" value="F:endonuclease activity"/>
    <property type="evidence" value="ECO:0007669"/>
    <property type="project" value="UniProtKB-KW"/>
</dbReference>
<evidence type="ECO:0000313" key="13">
    <source>
        <dbReference type="Proteomes" id="UP000192927"/>
    </source>
</evidence>
<keyword evidence="2" id="KW-0808">Transferase</keyword>
<keyword evidence="3" id="KW-0548">Nucleotidyltransferase</keyword>
<dbReference type="GO" id="GO:0006508">
    <property type="term" value="P:proteolysis"/>
    <property type="evidence" value="ECO:0007669"/>
    <property type="project" value="UniProtKB-KW"/>
</dbReference>
<evidence type="ECO:0000313" key="12">
    <source>
        <dbReference type="EMBL" id="SLM33646.1"/>
    </source>
</evidence>
<evidence type="ECO:0000256" key="6">
    <source>
        <dbReference type="ARBA" id="ARBA00022759"/>
    </source>
</evidence>
<evidence type="ECO:0000256" key="8">
    <source>
        <dbReference type="ARBA" id="ARBA00022918"/>
    </source>
</evidence>
<feature type="region of interest" description="Disordered" evidence="9">
    <location>
        <begin position="211"/>
        <end position="248"/>
    </location>
</feature>